<dbReference type="STRING" id="94130.A0A2Z6RS77"/>
<dbReference type="AlphaFoldDB" id="A0A2Z6RS77"/>
<protein>
    <submittedName>
        <fullName evidence="1">Uncharacterized protein</fullName>
    </submittedName>
</protein>
<organism evidence="1 2">
    <name type="scientific">Rhizophagus clarus</name>
    <dbReference type="NCBI Taxonomy" id="94130"/>
    <lineage>
        <taxon>Eukaryota</taxon>
        <taxon>Fungi</taxon>
        <taxon>Fungi incertae sedis</taxon>
        <taxon>Mucoromycota</taxon>
        <taxon>Glomeromycotina</taxon>
        <taxon>Glomeromycetes</taxon>
        <taxon>Glomerales</taxon>
        <taxon>Glomeraceae</taxon>
        <taxon>Rhizophagus</taxon>
    </lineage>
</organism>
<dbReference type="EMBL" id="BEXD01003901">
    <property type="protein sequence ID" value="GBC03703.1"/>
    <property type="molecule type" value="Genomic_DNA"/>
</dbReference>
<proteinExistence type="predicted"/>
<keyword evidence="2" id="KW-1185">Reference proteome</keyword>
<dbReference type="Proteomes" id="UP000247702">
    <property type="component" value="Unassembled WGS sequence"/>
</dbReference>
<evidence type="ECO:0000313" key="1">
    <source>
        <dbReference type="EMBL" id="GBC03703.1"/>
    </source>
</evidence>
<gene>
    <name evidence="1" type="ORF">RclHR1_05270012</name>
</gene>
<dbReference type="PANTHER" id="PTHR34415">
    <property type="entry name" value="INTEGRASE CATALYTIC DOMAIN-CONTAINING PROTEIN"/>
    <property type="match status" value="1"/>
</dbReference>
<accession>A0A2Z6RS77</accession>
<dbReference type="PANTHER" id="PTHR34415:SF1">
    <property type="entry name" value="INTEGRASE CATALYTIC DOMAIN-CONTAINING PROTEIN"/>
    <property type="match status" value="1"/>
</dbReference>
<name>A0A2Z6RS77_9GLOM</name>
<comment type="caution">
    <text evidence="1">The sequence shown here is derived from an EMBL/GenBank/DDBJ whole genome shotgun (WGS) entry which is preliminary data.</text>
</comment>
<reference evidence="1 2" key="1">
    <citation type="submission" date="2017-11" db="EMBL/GenBank/DDBJ databases">
        <title>The genome of Rhizophagus clarus HR1 reveals common genetic basis of auxotrophy among arbuscular mycorrhizal fungi.</title>
        <authorList>
            <person name="Kobayashi Y."/>
        </authorList>
    </citation>
    <scope>NUCLEOTIDE SEQUENCE [LARGE SCALE GENOMIC DNA]</scope>
    <source>
        <strain evidence="1 2">HR1</strain>
    </source>
</reference>
<evidence type="ECO:0000313" key="2">
    <source>
        <dbReference type="Proteomes" id="UP000247702"/>
    </source>
</evidence>
<sequence length="286" mass="33978">MEYGIYFNDDNANNNVLATLEEVNNTFFIENDSEENTSDSSNHEDHEKNNDINDLEENFNEMHLSNFEFMENPDNFIEDEVYNKLKLKVKEFFRSGKWQLLAFQQDENTKKVMANNRKFLRFKYCFNNNISIYRTTYQNLTERTHGNTERLPKNMKRIEVSYSIACEIYNFLKNYADVHGLPSLGRNFNKISIPVIFLPTSFSYASVYRDYVEACKDKYEEETHINCETTFRDTWKVLMPSLQFISPKSDLCETCETMKLDIQYVTEHEKKLAVTEKYLVHLNRAK</sequence>